<dbReference type="EMBL" id="BGZK01001523">
    <property type="protein sequence ID" value="GBP81655.1"/>
    <property type="molecule type" value="Genomic_DNA"/>
</dbReference>
<proteinExistence type="predicted"/>
<comment type="caution">
    <text evidence="2">The sequence shown here is derived from an EMBL/GenBank/DDBJ whole genome shotgun (WGS) entry which is preliminary data.</text>
</comment>
<sequence length="82" mass="8758">MRTHLETGEATCVSRTFLLAATKLMDNLKPSWLSRTGDDDRAGSYVPTTGGRASLAARPHRAPPGTGLARAIENSTAFRGIM</sequence>
<reference evidence="2 3" key="1">
    <citation type="journal article" date="2019" name="Commun. Biol.">
        <title>The bagworm genome reveals a unique fibroin gene that provides high tensile strength.</title>
        <authorList>
            <person name="Kono N."/>
            <person name="Nakamura H."/>
            <person name="Ohtoshi R."/>
            <person name="Tomita M."/>
            <person name="Numata K."/>
            <person name="Arakawa K."/>
        </authorList>
    </citation>
    <scope>NUCLEOTIDE SEQUENCE [LARGE SCALE GENOMIC DNA]</scope>
</reference>
<gene>
    <name evidence="2" type="ORF">EVAR_28744_1</name>
</gene>
<evidence type="ECO:0000313" key="3">
    <source>
        <dbReference type="Proteomes" id="UP000299102"/>
    </source>
</evidence>
<accession>A0A4C1Z4X0</accession>
<evidence type="ECO:0000256" key="1">
    <source>
        <dbReference type="SAM" id="MobiDB-lite"/>
    </source>
</evidence>
<protein>
    <submittedName>
        <fullName evidence="2">Uncharacterized protein</fullName>
    </submittedName>
</protein>
<keyword evidence="3" id="KW-1185">Reference proteome</keyword>
<dbReference type="Proteomes" id="UP000299102">
    <property type="component" value="Unassembled WGS sequence"/>
</dbReference>
<evidence type="ECO:0000313" key="2">
    <source>
        <dbReference type="EMBL" id="GBP81655.1"/>
    </source>
</evidence>
<organism evidence="2 3">
    <name type="scientific">Eumeta variegata</name>
    <name type="common">Bagworm moth</name>
    <name type="synonym">Eumeta japonica</name>
    <dbReference type="NCBI Taxonomy" id="151549"/>
    <lineage>
        <taxon>Eukaryota</taxon>
        <taxon>Metazoa</taxon>
        <taxon>Ecdysozoa</taxon>
        <taxon>Arthropoda</taxon>
        <taxon>Hexapoda</taxon>
        <taxon>Insecta</taxon>
        <taxon>Pterygota</taxon>
        <taxon>Neoptera</taxon>
        <taxon>Endopterygota</taxon>
        <taxon>Lepidoptera</taxon>
        <taxon>Glossata</taxon>
        <taxon>Ditrysia</taxon>
        <taxon>Tineoidea</taxon>
        <taxon>Psychidae</taxon>
        <taxon>Oiketicinae</taxon>
        <taxon>Eumeta</taxon>
    </lineage>
</organism>
<name>A0A4C1Z4X0_EUMVA</name>
<dbReference type="AlphaFoldDB" id="A0A4C1Z4X0"/>
<feature type="region of interest" description="Disordered" evidence="1">
    <location>
        <begin position="31"/>
        <end position="68"/>
    </location>
</feature>